<comment type="caution">
    <text evidence="1">The sequence shown here is derived from an EMBL/GenBank/DDBJ whole genome shotgun (WGS) entry which is preliminary data.</text>
</comment>
<evidence type="ECO:0000313" key="2">
    <source>
        <dbReference type="Proteomes" id="UP000030428"/>
    </source>
</evidence>
<dbReference type="Proteomes" id="UP000030428">
    <property type="component" value="Unassembled WGS sequence"/>
</dbReference>
<evidence type="ECO:0000313" key="1">
    <source>
        <dbReference type="EMBL" id="TGO03752.1"/>
    </source>
</evidence>
<reference evidence="1 2" key="1">
    <citation type="journal article" date="2016" name="Front. Microbiol.">
        <title>Single-Cell (Meta-)Genomics of a Dimorphic Candidatus Thiomargarita nelsonii Reveals Genomic Plasticity.</title>
        <authorList>
            <person name="Flood B.E."/>
            <person name="Fliss P."/>
            <person name="Jones D.S."/>
            <person name="Dick G.J."/>
            <person name="Jain S."/>
            <person name="Kaster A.K."/>
            <person name="Winkel M."/>
            <person name="Mussmann M."/>
            <person name="Bailey J."/>
        </authorList>
    </citation>
    <scope>NUCLEOTIDE SEQUENCE [LARGE SCALE GENOMIC DNA]</scope>
    <source>
        <strain evidence="1">Hydrate Ridge</strain>
    </source>
</reference>
<keyword evidence="2" id="KW-1185">Reference proteome</keyword>
<name>A0A4E0R6A2_9GAMM</name>
<proteinExistence type="predicted"/>
<dbReference type="EMBL" id="JSZA02000001">
    <property type="protein sequence ID" value="TGO03752.1"/>
    <property type="molecule type" value="Genomic_DNA"/>
</dbReference>
<dbReference type="AlphaFoldDB" id="A0A4E0R6A2"/>
<gene>
    <name evidence="1" type="ORF">PN36_00105</name>
</gene>
<sequence>MRKTFTTIALDHTPTLLGHRKFNSDPFLKSLGDFGQELRTLETQGFVIKDTELSSGYRIGPQVFVWWLSHKLTQVVRDDGAFNEWLQQQEIDGLL</sequence>
<organism evidence="1 2">
    <name type="scientific">Candidatus Thiomargarita nelsonii</name>
    <dbReference type="NCBI Taxonomy" id="1003181"/>
    <lineage>
        <taxon>Bacteria</taxon>
        <taxon>Pseudomonadati</taxon>
        <taxon>Pseudomonadota</taxon>
        <taxon>Gammaproteobacteria</taxon>
        <taxon>Thiotrichales</taxon>
        <taxon>Thiotrichaceae</taxon>
        <taxon>Thiomargarita</taxon>
    </lineage>
</organism>
<accession>A0A4E0R6A2</accession>
<protein>
    <submittedName>
        <fullName evidence="1">Uncharacterized protein</fullName>
    </submittedName>
</protein>